<accession>A0ABU5DI43</accession>
<evidence type="ECO:0000259" key="1">
    <source>
        <dbReference type="PROSITE" id="PS50851"/>
    </source>
</evidence>
<organism evidence="2 3">
    <name type="scientific">Roseateles agri</name>
    <dbReference type="NCBI Taxonomy" id="3098619"/>
    <lineage>
        <taxon>Bacteria</taxon>
        <taxon>Pseudomonadati</taxon>
        <taxon>Pseudomonadota</taxon>
        <taxon>Betaproteobacteria</taxon>
        <taxon>Burkholderiales</taxon>
        <taxon>Sphaerotilaceae</taxon>
        <taxon>Roseateles</taxon>
    </lineage>
</organism>
<evidence type="ECO:0000313" key="3">
    <source>
        <dbReference type="Proteomes" id="UP001285263"/>
    </source>
</evidence>
<proteinExistence type="predicted"/>
<dbReference type="InterPro" id="IPR036061">
    <property type="entry name" value="CheW-like_dom_sf"/>
</dbReference>
<dbReference type="SUPFAM" id="SSF50341">
    <property type="entry name" value="CheW-like"/>
    <property type="match status" value="1"/>
</dbReference>
<dbReference type="Pfam" id="PF01584">
    <property type="entry name" value="CheW"/>
    <property type="match status" value="1"/>
</dbReference>
<dbReference type="SMART" id="SM00260">
    <property type="entry name" value="CheW"/>
    <property type="match status" value="1"/>
</dbReference>
<sequence>MKSKKVWHKGVQFSAEVAPFVSRMSLVDDHRESLLRLQGVWDSLALLGQMSGAAADMGGTRSAFQALSGTLLDSLARRLLDNCVSRLRGKAQVAIDILVRNLFERTADVGFLAADGPLREHVTLCADPQATPEQQAASRAALEARFRAYVAKYSVYDDIVVLSPQGRVLARLDRSVADAAPCSDPLIAAALRPGTPFVESHGALDVLGGRTSLVYASAVGSASGAGGVLCLSFRLADEMRGVFRQLLRQQETGDRTVLVLRDKEGRVLQSSDRWQIPLGAELPPVDRNQRLVFAGRDYLAVATEATGYEGYCGPGWSALALLPVEHAFGTAAHEDDELQQDFAALAAGLDTRELFDAELRGIPLEAARIQRDLQRSLWNGKLRSRLQPDGNGEFAVTLLNEVERTGQQLRQVFEQAIGNLQNSALAAVFDEVLFHARLAIDIMDRNLYERANDVRWWALDASLQQALQKASQGDAAAAQREAELVLRRINGLYTVYSLLLVFDRTGRVVAVSDPAQAPHHLGRQLDEAWVAKALALRDRERYVVSPHEASGLYAGRPSYVYATSLPSPGDANAVVGGLAIVFDGQAQFAAMLGDALPQRSGATGLFLTRSGRIVSSSDEERWPVGATGPLSAELLGKLVAGESRSIELAIDGTVHAAGLSLSAGYREYRRGAAPAAEDVIAVVLQALGPRLPASAQDDDASGFLAPQAQVKGGKHIDIASFSVAGRALGLPADAVLEALMAPRLVALPNAPGALVGMIEHRDRMLPVIDIGLLLGEPACGGDSLVLVCRTPSDQAMALRVQALGQVFSVAPEQIHPSPTRTGAAGPTRLVRGSGAGMLSLLDMESLWAGTAAAAPLLDQEDEAGVLLLPQ</sequence>
<dbReference type="Proteomes" id="UP001285263">
    <property type="component" value="Unassembled WGS sequence"/>
</dbReference>
<protein>
    <submittedName>
        <fullName evidence="2">Chemotaxis protein CheW</fullName>
    </submittedName>
</protein>
<dbReference type="Gene3D" id="2.30.30.40">
    <property type="entry name" value="SH3 Domains"/>
    <property type="match status" value="1"/>
</dbReference>
<dbReference type="RefSeq" id="WP_320423289.1">
    <property type="nucleotide sequence ID" value="NZ_JAXCLA010000004.1"/>
</dbReference>
<keyword evidence="3" id="KW-1185">Reference proteome</keyword>
<name>A0ABU5DI43_9BURK</name>
<reference evidence="2 3" key="1">
    <citation type="submission" date="2023-11" db="EMBL/GenBank/DDBJ databases">
        <title>Paucibacter sp. nov., isolated from fresh soil in Korea.</title>
        <authorList>
            <person name="Le N.T.T."/>
        </authorList>
    </citation>
    <scope>NUCLEOTIDE SEQUENCE [LARGE SCALE GENOMIC DNA]</scope>
    <source>
        <strain evidence="2 3">R3-3</strain>
    </source>
</reference>
<dbReference type="EMBL" id="JAXCLA010000004">
    <property type="protein sequence ID" value="MDY0745380.1"/>
    <property type="molecule type" value="Genomic_DNA"/>
</dbReference>
<dbReference type="PROSITE" id="PS50851">
    <property type="entry name" value="CHEW"/>
    <property type="match status" value="1"/>
</dbReference>
<comment type="caution">
    <text evidence="2">The sequence shown here is derived from an EMBL/GenBank/DDBJ whole genome shotgun (WGS) entry which is preliminary data.</text>
</comment>
<evidence type="ECO:0000313" key="2">
    <source>
        <dbReference type="EMBL" id="MDY0745380.1"/>
    </source>
</evidence>
<dbReference type="InterPro" id="IPR002545">
    <property type="entry name" value="CheW-lke_dom"/>
</dbReference>
<gene>
    <name evidence="2" type="ORF">SNE35_12735</name>
</gene>
<feature type="domain" description="CheW-like" evidence="1">
    <location>
        <begin position="715"/>
        <end position="852"/>
    </location>
</feature>
<dbReference type="Gene3D" id="2.40.50.180">
    <property type="entry name" value="CheA-289, Domain 4"/>
    <property type="match status" value="1"/>
</dbReference>